<dbReference type="EMBL" id="JAVRJZ010000015">
    <property type="protein sequence ID" value="KAK2712262.1"/>
    <property type="molecule type" value="Genomic_DNA"/>
</dbReference>
<feature type="non-terminal residue" evidence="1">
    <location>
        <position position="263"/>
    </location>
</feature>
<name>A0AA88HWK5_ARTSF</name>
<organism evidence="1 2">
    <name type="scientific">Artemia franciscana</name>
    <name type="common">Brine shrimp</name>
    <name type="synonym">Artemia sanfranciscana</name>
    <dbReference type="NCBI Taxonomy" id="6661"/>
    <lineage>
        <taxon>Eukaryota</taxon>
        <taxon>Metazoa</taxon>
        <taxon>Ecdysozoa</taxon>
        <taxon>Arthropoda</taxon>
        <taxon>Crustacea</taxon>
        <taxon>Branchiopoda</taxon>
        <taxon>Anostraca</taxon>
        <taxon>Artemiidae</taxon>
        <taxon>Artemia</taxon>
    </lineage>
</organism>
<dbReference type="InterPro" id="IPR027124">
    <property type="entry name" value="Swc5/CFDP1/2"/>
</dbReference>
<dbReference type="InterPro" id="IPR036691">
    <property type="entry name" value="Endo/exonu/phosph_ase_sf"/>
</dbReference>
<reference evidence="1" key="1">
    <citation type="submission" date="2023-07" db="EMBL/GenBank/DDBJ databases">
        <title>Chromosome-level genome assembly of Artemia franciscana.</title>
        <authorList>
            <person name="Jo E."/>
        </authorList>
    </citation>
    <scope>NUCLEOTIDE SEQUENCE</scope>
    <source>
        <tissue evidence="1">Whole body</tissue>
    </source>
</reference>
<comment type="caution">
    <text evidence="1">The sequence shown here is derived from an EMBL/GenBank/DDBJ whole genome shotgun (WGS) entry which is preliminary data.</text>
</comment>
<dbReference type="PANTHER" id="PTHR23227">
    <property type="entry name" value="BUCENTAUR RELATED"/>
    <property type="match status" value="1"/>
</dbReference>
<sequence>MNRYRWEIVRLSETHLHSTGIETINDITLITSGRSNGVHPQSVGFLLSKRAKQSLLPVHPVSERIITIRLKGSIDNMTIIQVYVPDSSRSDQEAEEFYSQLQHTVYTAPKKNVSFVIVRHSNDGLEDVMGKFGHGRQNHRGEMLIDFCRDNELIITNTMFRHRERRQVIWRSPDGRTANMTDYIIVGKRWKSPVLSTVSIAGSDVDSDHVLVMPELRLRIWKPQQPKKNLPRYRVHLLKNIETRNGEPTRVSLSGEHVPRVRP</sequence>
<dbReference type="Proteomes" id="UP001187531">
    <property type="component" value="Unassembled WGS sequence"/>
</dbReference>
<evidence type="ECO:0000313" key="1">
    <source>
        <dbReference type="EMBL" id="KAK2712262.1"/>
    </source>
</evidence>
<protein>
    <submittedName>
        <fullName evidence="1">Uncharacterized protein</fullName>
    </submittedName>
</protein>
<accession>A0AA88HWK5</accession>
<proteinExistence type="predicted"/>
<dbReference type="Gene3D" id="3.60.10.10">
    <property type="entry name" value="Endonuclease/exonuclease/phosphatase"/>
    <property type="match status" value="1"/>
</dbReference>
<keyword evidence="2" id="KW-1185">Reference proteome</keyword>
<gene>
    <name evidence="1" type="ORF">QYM36_011074</name>
</gene>
<dbReference type="PANTHER" id="PTHR23227:SF85">
    <property type="entry name" value="CRANIOFACIAL DEVELOPMENT PROTEIN 2"/>
    <property type="match status" value="1"/>
</dbReference>
<dbReference type="SUPFAM" id="SSF56219">
    <property type="entry name" value="DNase I-like"/>
    <property type="match status" value="1"/>
</dbReference>
<evidence type="ECO:0000313" key="2">
    <source>
        <dbReference type="Proteomes" id="UP001187531"/>
    </source>
</evidence>
<dbReference type="AlphaFoldDB" id="A0AA88HWK5"/>